<evidence type="ECO:0000313" key="3">
    <source>
        <dbReference type="Proteomes" id="UP001652622"/>
    </source>
</evidence>
<reference evidence="4" key="1">
    <citation type="submission" date="2025-08" db="UniProtKB">
        <authorList>
            <consortium name="RefSeq"/>
        </authorList>
    </citation>
    <scope>IDENTIFICATION</scope>
    <source>
        <tissue evidence="4">Blood</tissue>
    </source>
</reference>
<dbReference type="OrthoDB" id="9943471at2759"/>
<dbReference type="GO" id="GO:0042393">
    <property type="term" value="F:histone binding"/>
    <property type="evidence" value="ECO:0007669"/>
    <property type="project" value="TreeGrafter"/>
</dbReference>
<organism evidence="3 4">
    <name type="scientific">Pantherophis guttatus</name>
    <name type="common">Corn snake</name>
    <name type="synonym">Elaphe guttata</name>
    <dbReference type="NCBI Taxonomy" id="94885"/>
    <lineage>
        <taxon>Eukaryota</taxon>
        <taxon>Metazoa</taxon>
        <taxon>Chordata</taxon>
        <taxon>Craniata</taxon>
        <taxon>Vertebrata</taxon>
        <taxon>Euteleostomi</taxon>
        <taxon>Lepidosauria</taxon>
        <taxon>Squamata</taxon>
        <taxon>Bifurcata</taxon>
        <taxon>Unidentata</taxon>
        <taxon>Episquamata</taxon>
        <taxon>Toxicofera</taxon>
        <taxon>Serpentes</taxon>
        <taxon>Colubroidea</taxon>
        <taxon>Colubridae</taxon>
        <taxon>Colubrinae</taxon>
        <taxon>Pantherophis</taxon>
    </lineage>
</organism>
<accession>A0A6P9DK97</accession>
<dbReference type="InterPro" id="IPR050548">
    <property type="entry name" value="PcG_chromatin_remod_factors"/>
</dbReference>
<feature type="region of interest" description="Disordered" evidence="1">
    <location>
        <begin position="249"/>
        <end position="334"/>
    </location>
</feature>
<evidence type="ECO:0000256" key="1">
    <source>
        <dbReference type="SAM" id="MobiDB-lite"/>
    </source>
</evidence>
<evidence type="ECO:0000313" key="4">
    <source>
        <dbReference type="RefSeq" id="XP_034296188.1"/>
    </source>
</evidence>
<evidence type="ECO:0000259" key="2">
    <source>
        <dbReference type="PROSITE" id="PS50105"/>
    </source>
</evidence>
<dbReference type="OMA" id="MLYMMNL"/>
<feature type="compositionally biased region" description="Basic and acidic residues" evidence="1">
    <location>
        <begin position="256"/>
        <end position="295"/>
    </location>
</feature>
<dbReference type="SMART" id="SM00454">
    <property type="entry name" value="SAM"/>
    <property type="match status" value="1"/>
</dbReference>
<dbReference type="AlphaFoldDB" id="A0A6P9DK97"/>
<gene>
    <name evidence="4" type="primary">SAMD7</name>
</gene>
<name>A0A6P9DK97_PANGU</name>
<sequence>MNPQDHMRKMIILGKQRSVEDGAFYQIGSGIPAADLRQQQETLMRSQFMTGHPTLMRQHEMQTIPSQLESRFVERHLLPTSEILVPADLRQIHVASTLGPPTSQLGNFPNLLSSCVSQGPGYSFLQSESMEAVAKRQELIQKQNIARMEMSAMFQQKELEKAQRKSLLKLRGFFPYPDVPARSASFQERHCIPEGHLSNGLYVHQTTLNELQRNAVFTGTSSYPPLSMLQRERVRRPSRRAGIRKASRYQFNHGKNQLEDRDLASVTLSEEKEDKKETKVEMPSKPPEAEQEVHAEPLAAVTKNEKEREGGLRKNLCNHKMPSDATDGHNGNEKDSHNSCLVFNEKHADPSKITFSALTSSFSMLNQPPLSFASPRLTLNGEEISSAEDIRKWTVEDVYSFINSLPGCSEYAQVFKDHVIDGETLPLLTEEHLLDMMGLKLGPALKIQSQVSQCLRNIFCTMNIPLAMPNPYATSTSSEPFHDTVSHLPSDSAHTILASPCTQDPEISKTVEQVISESTDNNLF</sequence>
<dbReference type="Pfam" id="PF00536">
    <property type="entry name" value="SAM_1"/>
    <property type="match status" value="1"/>
</dbReference>
<dbReference type="CDD" id="cd09579">
    <property type="entry name" value="SAM_Samd7_11"/>
    <property type="match status" value="1"/>
</dbReference>
<dbReference type="InterPro" id="IPR013761">
    <property type="entry name" value="SAM/pointed_sf"/>
</dbReference>
<dbReference type="InterPro" id="IPR001660">
    <property type="entry name" value="SAM"/>
</dbReference>
<dbReference type="RefSeq" id="XP_034296188.1">
    <property type="nucleotide sequence ID" value="XM_034440297.2"/>
</dbReference>
<dbReference type="GO" id="GO:0005634">
    <property type="term" value="C:nucleus"/>
    <property type="evidence" value="ECO:0007669"/>
    <property type="project" value="TreeGrafter"/>
</dbReference>
<dbReference type="GO" id="GO:0003682">
    <property type="term" value="F:chromatin binding"/>
    <property type="evidence" value="ECO:0007669"/>
    <property type="project" value="TreeGrafter"/>
</dbReference>
<dbReference type="GeneID" id="117678797"/>
<dbReference type="SUPFAM" id="SSF47769">
    <property type="entry name" value="SAM/Pointed domain"/>
    <property type="match status" value="1"/>
</dbReference>
<dbReference type="Proteomes" id="UP001652622">
    <property type="component" value="Unplaced"/>
</dbReference>
<dbReference type="CTD" id="344658"/>
<dbReference type="InParanoid" id="A0A6P9DK97"/>
<protein>
    <submittedName>
        <fullName evidence="4">Sterile alpha motif domain-containing protein 7</fullName>
    </submittedName>
</protein>
<dbReference type="KEGG" id="pgut:117678797"/>
<keyword evidence="3" id="KW-1185">Reference proteome</keyword>
<proteinExistence type="predicted"/>
<dbReference type="GO" id="GO:0045892">
    <property type="term" value="P:negative regulation of DNA-templated transcription"/>
    <property type="evidence" value="ECO:0007669"/>
    <property type="project" value="TreeGrafter"/>
</dbReference>
<feature type="compositionally biased region" description="Basic and acidic residues" evidence="1">
    <location>
        <begin position="303"/>
        <end position="312"/>
    </location>
</feature>
<dbReference type="Gene3D" id="1.10.150.50">
    <property type="entry name" value="Transcription Factor, Ets-1"/>
    <property type="match status" value="1"/>
</dbReference>
<dbReference type="PANTHER" id="PTHR12247:SF89">
    <property type="entry name" value="STERILE ALPHA MOTIF DOMAIN-CONTAINING PROTEIN 7"/>
    <property type="match status" value="1"/>
</dbReference>
<dbReference type="PROSITE" id="PS50105">
    <property type="entry name" value="SAM_DOMAIN"/>
    <property type="match status" value="1"/>
</dbReference>
<feature type="domain" description="SAM" evidence="2">
    <location>
        <begin position="393"/>
        <end position="457"/>
    </location>
</feature>
<dbReference type="PANTHER" id="PTHR12247">
    <property type="entry name" value="POLYCOMB GROUP PROTEIN"/>
    <property type="match status" value="1"/>
</dbReference>